<dbReference type="RefSeq" id="WP_379597313.1">
    <property type="nucleotide sequence ID" value="NZ_JBHRTN010000014.1"/>
</dbReference>
<dbReference type="NCBIfam" id="TIGR01103">
    <property type="entry name" value="fliP"/>
    <property type="match status" value="1"/>
</dbReference>
<keyword evidence="7 12" id="KW-0653">Protein transport</keyword>
<keyword evidence="3 12" id="KW-0813">Transport</keyword>
<evidence type="ECO:0000256" key="3">
    <source>
        <dbReference type="ARBA" id="ARBA00022448"/>
    </source>
</evidence>
<proteinExistence type="inferred from homology"/>
<dbReference type="PANTHER" id="PTHR30587">
    <property type="entry name" value="FLAGELLAR BIOSYNTHETIC PROTEIN FLIP"/>
    <property type="match status" value="1"/>
</dbReference>
<feature type="region of interest" description="Disordered" evidence="13">
    <location>
        <begin position="14"/>
        <end position="42"/>
    </location>
</feature>
<comment type="caution">
    <text evidence="14">The sequence shown here is derived from an EMBL/GenBank/DDBJ whole genome shotgun (WGS) entry which is preliminary data.</text>
</comment>
<comment type="subcellular location">
    <subcellularLocation>
        <location evidence="12">Cell membrane</location>
        <topology evidence="12">Multi-pass membrane protein</topology>
    </subcellularLocation>
    <subcellularLocation>
        <location evidence="12">Bacterial flagellum basal body</location>
    </subcellularLocation>
</comment>
<keyword evidence="10" id="KW-0975">Bacterial flagellum</keyword>
<feature type="transmembrane region" description="Helical" evidence="12">
    <location>
        <begin position="97"/>
        <end position="130"/>
    </location>
</feature>
<evidence type="ECO:0000256" key="12">
    <source>
        <dbReference type="RuleBase" id="RU362069"/>
    </source>
</evidence>
<protein>
    <recommendedName>
        <fullName evidence="2 12">Flagellar biosynthetic protein FliP</fullName>
    </recommendedName>
</protein>
<dbReference type="Pfam" id="PF00813">
    <property type="entry name" value="FliP"/>
    <property type="match status" value="1"/>
</dbReference>
<feature type="transmembrane region" description="Helical" evidence="12">
    <location>
        <begin position="252"/>
        <end position="276"/>
    </location>
</feature>
<dbReference type="PANTHER" id="PTHR30587:SF0">
    <property type="entry name" value="FLAGELLAR BIOSYNTHETIC PROTEIN FLIP"/>
    <property type="match status" value="1"/>
</dbReference>
<keyword evidence="15" id="KW-1185">Reference proteome</keyword>
<dbReference type="InterPro" id="IPR005838">
    <property type="entry name" value="T3SS_IM_P"/>
</dbReference>
<feature type="transmembrane region" description="Helical" evidence="12">
    <location>
        <begin position="288"/>
        <end position="309"/>
    </location>
</feature>
<feature type="transmembrane region" description="Helical" evidence="12">
    <location>
        <begin position="51"/>
        <end position="71"/>
    </location>
</feature>
<evidence type="ECO:0000313" key="15">
    <source>
        <dbReference type="Proteomes" id="UP001595593"/>
    </source>
</evidence>
<keyword evidence="5 12" id="KW-0812">Transmembrane</keyword>
<evidence type="ECO:0000256" key="4">
    <source>
        <dbReference type="ARBA" id="ARBA00022475"/>
    </source>
</evidence>
<evidence type="ECO:0000256" key="10">
    <source>
        <dbReference type="ARBA" id="ARBA00023143"/>
    </source>
</evidence>
<keyword evidence="8 12" id="KW-1133">Transmembrane helix</keyword>
<sequence length="310" mass="32329">MPLPFDAVAWEGAALPGSSRRGDPVTPGPAMRPEGPGKSVSWSGEFQGGKALLKATFLVLGFLLLSAPVFAQSVSLSLGPGGAQAAASGGQSLTTNVVGLIVITTLLAIAPGILVVATSFTRIVVVLSMLRTALGLQQTPPNTVIVSLSLFLSAFVMAPVLERVWTDAGKPLIDGAITEEMAAERAIAPFRGFMEANVRERDLALFIDIAKWQPTQPEAGAAPSAPRAAVPIHILAAAFIISELNKAFQIGFLLFLPFLAIDIAISAVLMGMGMMMLPPVVVSLPFKLIFFVLVDGWSLVAGALARGFAT</sequence>
<evidence type="ECO:0000256" key="6">
    <source>
        <dbReference type="ARBA" id="ARBA00022795"/>
    </source>
</evidence>
<evidence type="ECO:0000256" key="7">
    <source>
        <dbReference type="ARBA" id="ARBA00022927"/>
    </source>
</evidence>
<keyword evidence="14" id="KW-0282">Flagellum</keyword>
<evidence type="ECO:0000256" key="9">
    <source>
        <dbReference type="ARBA" id="ARBA00023136"/>
    </source>
</evidence>
<comment type="function">
    <text evidence="12">Plays a role in the flagellum-specific transport system.</text>
</comment>
<evidence type="ECO:0000256" key="2">
    <source>
        <dbReference type="ARBA" id="ARBA00021714"/>
    </source>
</evidence>
<accession>A0ABV7G0D9</accession>
<dbReference type="Proteomes" id="UP001595593">
    <property type="component" value="Unassembled WGS sequence"/>
</dbReference>
<reference evidence="15" key="1">
    <citation type="journal article" date="2019" name="Int. J. Syst. Evol. Microbiol.">
        <title>The Global Catalogue of Microorganisms (GCM) 10K type strain sequencing project: providing services to taxonomists for standard genome sequencing and annotation.</title>
        <authorList>
            <consortium name="The Broad Institute Genomics Platform"/>
            <consortium name="The Broad Institute Genome Sequencing Center for Infectious Disease"/>
            <person name="Wu L."/>
            <person name="Ma J."/>
        </authorList>
    </citation>
    <scope>NUCLEOTIDE SEQUENCE [LARGE SCALE GENOMIC DNA]</scope>
    <source>
        <strain evidence="15">KCTC 52094</strain>
    </source>
</reference>
<dbReference type="InterPro" id="IPR005837">
    <property type="entry name" value="FliP"/>
</dbReference>
<dbReference type="PRINTS" id="PR00951">
    <property type="entry name" value="FLGBIOSNFLIP"/>
</dbReference>
<keyword evidence="6 12" id="KW-1005">Bacterial flagellum biogenesis</keyword>
<keyword evidence="9 12" id="KW-0472">Membrane</keyword>
<organism evidence="14 15">
    <name type="scientific">Teichococcus globiformis</name>
    <dbReference type="NCBI Taxonomy" id="2307229"/>
    <lineage>
        <taxon>Bacteria</taxon>
        <taxon>Pseudomonadati</taxon>
        <taxon>Pseudomonadota</taxon>
        <taxon>Alphaproteobacteria</taxon>
        <taxon>Acetobacterales</taxon>
        <taxon>Roseomonadaceae</taxon>
        <taxon>Roseomonas</taxon>
    </lineage>
</organism>
<feature type="transmembrane region" description="Helical" evidence="12">
    <location>
        <begin position="142"/>
        <end position="161"/>
    </location>
</feature>
<evidence type="ECO:0000256" key="8">
    <source>
        <dbReference type="ARBA" id="ARBA00022989"/>
    </source>
</evidence>
<keyword evidence="14" id="KW-0966">Cell projection</keyword>
<dbReference type="EMBL" id="JBHRTN010000014">
    <property type="protein sequence ID" value="MFC3126154.1"/>
    <property type="molecule type" value="Genomic_DNA"/>
</dbReference>
<keyword evidence="14" id="KW-0969">Cilium</keyword>
<dbReference type="PROSITE" id="PS01060">
    <property type="entry name" value="FLIP_1"/>
    <property type="match status" value="1"/>
</dbReference>
<keyword evidence="11 12" id="KW-1006">Bacterial flagellum protein export</keyword>
<gene>
    <name evidence="12 14" type="primary">fliP</name>
    <name evidence="14" type="ORF">ACFOD4_13885</name>
</gene>
<comment type="similarity">
    <text evidence="1 12">Belongs to the FliP/MopC/SpaP family.</text>
</comment>
<dbReference type="PRINTS" id="PR01302">
    <property type="entry name" value="TYPE3IMPPROT"/>
</dbReference>
<dbReference type="NCBIfam" id="NF009438">
    <property type="entry name" value="PRK12797.1"/>
    <property type="match status" value="1"/>
</dbReference>
<dbReference type="PROSITE" id="PS01061">
    <property type="entry name" value="FLIP_2"/>
    <property type="match status" value="1"/>
</dbReference>
<evidence type="ECO:0000256" key="11">
    <source>
        <dbReference type="ARBA" id="ARBA00023225"/>
    </source>
</evidence>
<keyword evidence="4 12" id="KW-1003">Cell membrane</keyword>
<evidence type="ECO:0000256" key="13">
    <source>
        <dbReference type="SAM" id="MobiDB-lite"/>
    </source>
</evidence>
<name>A0ABV7G0D9_9PROT</name>
<evidence type="ECO:0000256" key="1">
    <source>
        <dbReference type="ARBA" id="ARBA00006257"/>
    </source>
</evidence>
<evidence type="ECO:0000256" key="5">
    <source>
        <dbReference type="ARBA" id="ARBA00022692"/>
    </source>
</evidence>
<evidence type="ECO:0000313" key="14">
    <source>
        <dbReference type="EMBL" id="MFC3126154.1"/>
    </source>
</evidence>